<proteinExistence type="predicted"/>
<keyword evidence="6" id="KW-1185">Reference proteome</keyword>
<evidence type="ECO:0000256" key="2">
    <source>
        <dbReference type="ARBA" id="ARBA00022737"/>
    </source>
</evidence>
<dbReference type="InterPro" id="IPR011992">
    <property type="entry name" value="EF-hand-dom_pair"/>
</dbReference>
<dbReference type="PANTHER" id="PTHR23104">
    <property type="entry name" value="MULTIPLE COAGULATION FACTOR DEFICIENCY PROTEIN 2 NEURAL STEM CELL DERIVED NEURONAL SURVIVAL PROTEIN"/>
    <property type="match status" value="1"/>
</dbReference>
<dbReference type="EnsemblMetazoa" id="XM_022792139">
    <property type="protein sequence ID" value="XP_022647874"/>
    <property type="gene ID" value="LOC111244752"/>
</dbReference>
<dbReference type="RefSeq" id="XP_022647874.1">
    <property type="nucleotide sequence ID" value="XM_022792139.1"/>
</dbReference>
<dbReference type="PROSITE" id="PS00018">
    <property type="entry name" value="EF_HAND_1"/>
    <property type="match status" value="2"/>
</dbReference>
<evidence type="ECO:0000256" key="1">
    <source>
        <dbReference type="ARBA" id="ARBA00022729"/>
    </source>
</evidence>
<sequence>MLNHRARFCLGIILRPVATQQANAGLSNEDAIDKFREKYNSESIIRDTEHIQEDLKHLIDLQKEGTISNEQSIFYVMRMHDFDNNNLLDGLELMKIVSHSTALRPDIAGLTVEQLEALVDAFLHLDANQDGFISYAEWVDSNRRSQKSETTK</sequence>
<dbReference type="OMA" id="MQTLASW"/>
<feature type="domain" description="EF-hand" evidence="4">
    <location>
        <begin position="113"/>
        <end position="148"/>
    </location>
</feature>
<dbReference type="InterPro" id="IPR052110">
    <property type="entry name" value="MCFD2-like"/>
</dbReference>
<dbReference type="PANTHER" id="PTHR23104:SF17">
    <property type="entry name" value="EF-HAND DOMAIN-CONTAINING PROTEIN"/>
    <property type="match status" value="1"/>
</dbReference>
<evidence type="ECO:0000313" key="5">
    <source>
        <dbReference type="EnsemblMetazoa" id="XP_022647874"/>
    </source>
</evidence>
<dbReference type="OrthoDB" id="289247at2759"/>
<dbReference type="Gene3D" id="1.10.238.10">
    <property type="entry name" value="EF-hand"/>
    <property type="match status" value="1"/>
</dbReference>
<dbReference type="PROSITE" id="PS50222">
    <property type="entry name" value="EF_HAND_2"/>
    <property type="match status" value="1"/>
</dbReference>
<accession>A0A7M7JHM9</accession>
<evidence type="ECO:0000313" key="6">
    <source>
        <dbReference type="Proteomes" id="UP000594260"/>
    </source>
</evidence>
<keyword evidence="1" id="KW-0732">Signal</keyword>
<dbReference type="GeneID" id="111244752"/>
<name>A0A7M7JHM9_VARDE</name>
<organism evidence="5 6">
    <name type="scientific">Varroa destructor</name>
    <name type="common">Honeybee mite</name>
    <dbReference type="NCBI Taxonomy" id="109461"/>
    <lineage>
        <taxon>Eukaryota</taxon>
        <taxon>Metazoa</taxon>
        <taxon>Ecdysozoa</taxon>
        <taxon>Arthropoda</taxon>
        <taxon>Chelicerata</taxon>
        <taxon>Arachnida</taxon>
        <taxon>Acari</taxon>
        <taxon>Parasitiformes</taxon>
        <taxon>Mesostigmata</taxon>
        <taxon>Gamasina</taxon>
        <taxon>Dermanyssoidea</taxon>
        <taxon>Varroidae</taxon>
        <taxon>Varroa</taxon>
    </lineage>
</organism>
<evidence type="ECO:0000259" key="4">
    <source>
        <dbReference type="PROSITE" id="PS50222"/>
    </source>
</evidence>
<keyword evidence="2" id="KW-0677">Repeat</keyword>
<evidence type="ECO:0000256" key="3">
    <source>
        <dbReference type="ARBA" id="ARBA00022837"/>
    </source>
</evidence>
<dbReference type="Proteomes" id="UP000594260">
    <property type="component" value="Unplaced"/>
</dbReference>
<keyword evidence="3" id="KW-0106">Calcium</keyword>
<dbReference type="InterPro" id="IPR002048">
    <property type="entry name" value="EF_hand_dom"/>
</dbReference>
<dbReference type="InParanoid" id="A0A7M7JHM9"/>
<reference evidence="5" key="1">
    <citation type="submission" date="2021-01" db="UniProtKB">
        <authorList>
            <consortium name="EnsemblMetazoa"/>
        </authorList>
    </citation>
    <scope>IDENTIFICATION</scope>
</reference>
<protein>
    <recommendedName>
        <fullName evidence="4">EF-hand domain-containing protein</fullName>
    </recommendedName>
</protein>
<dbReference type="KEGG" id="vde:111244752"/>
<dbReference type="AlphaFoldDB" id="A0A7M7JHM9"/>
<dbReference type="GO" id="GO:0005509">
    <property type="term" value="F:calcium ion binding"/>
    <property type="evidence" value="ECO:0007669"/>
    <property type="project" value="InterPro"/>
</dbReference>
<dbReference type="SUPFAM" id="SSF47473">
    <property type="entry name" value="EF-hand"/>
    <property type="match status" value="1"/>
</dbReference>
<dbReference type="InterPro" id="IPR018247">
    <property type="entry name" value="EF_Hand_1_Ca_BS"/>
</dbReference>